<name>A0A7W9YLW4_9ACTN</name>
<gene>
    <name evidence="1" type="ORF">HNR23_004464</name>
</gene>
<organism evidence="1 2">
    <name type="scientific">Nocardiopsis mwathae</name>
    <dbReference type="NCBI Taxonomy" id="1472723"/>
    <lineage>
        <taxon>Bacteria</taxon>
        <taxon>Bacillati</taxon>
        <taxon>Actinomycetota</taxon>
        <taxon>Actinomycetes</taxon>
        <taxon>Streptosporangiales</taxon>
        <taxon>Nocardiopsidaceae</taxon>
        <taxon>Nocardiopsis</taxon>
    </lineage>
</organism>
<reference evidence="1 2" key="1">
    <citation type="submission" date="2020-08" db="EMBL/GenBank/DDBJ databases">
        <title>Sequencing the genomes of 1000 actinobacteria strains.</title>
        <authorList>
            <person name="Klenk H.-P."/>
        </authorList>
    </citation>
    <scope>NUCLEOTIDE SEQUENCE [LARGE SCALE GENOMIC DNA]</scope>
    <source>
        <strain evidence="1 2">DSM 46659</strain>
    </source>
</reference>
<sequence length="244" mass="26395">MSNAPRGSTPDTTWTIRALANRYVGSLAELSPMVAMMVGLRPWDDRMPDLSPDGTAAEDELARTTLAELDLLVRAAPPTDPHERRCARLLAERLRTQLDVSAAGEQLCAVRTIAGPVQSVRQMLVLMSTETEDDWAVAARRMARTPEAFAGYIASLSEGARRGILAAPRQVNGTVEQLRQWVAAYGGRGWFAEFCAGADVSQSLRNELDQAATVAVEAATALRRWLANEYLPRTQGISDGVGSG</sequence>
<dbReference type="Pfam" id="PF05960">
    <property type="entry name" value="DUF885"/>
    <property type="match status" value="1"/>
</dbReference>
<comment type="caution">
    <text evidence="1">The sequence shown here is derived from an EMBL/GenBank/DDBJ whole genome shotgun (WGS) entry which is preliminary data.</text>
</comment>
<dbReference type="AlphaFoldDB" id="A0A7W9YLW4"/>
<dbReference type="InterPro" id="IPR010281">
    <property type="entry name" value="DUF885"/>
</dbReference>
<protein>
    <submittedName>
        <fullName evidence="1">Uncharacterized protein (DUF885 family)</fullName>
    </submittedName>
</protein>
<proteinExistence type="predicted"/>
<evidence type="ECO:0000313" key="2">
    <source>
        <dbReference type="Proteomes" id="UP000546642"/>
    </source>
</evidence>
<dbReference type="EMBL" id="JACHDS010000001">
    <property type="protein sequence ID" value="MBB6174404.1"/>
    <property type="molecule type" value="Genomic_DNA"/>
</dbReference>
<accession>A0A7W9YLW4</accession>
<evidence type="ECO:0000313" key="1">
    <source>
        <dbReference type="EMBL" id="MBB6174404.1"/>
    </source>
</evidence>
<dbReference type="Proteomes" id="UP000546642">
    <property type="component" value="Unassembled WGS sequence"/>
</dbReference>
<keyword evidence="2" id="KW-1185">Reference proteome</keyword>